<name>A0A6J3M5H7_9PEZI</name>
<dbReference type="RefSeq" id="XP_033459820.1">
    <property type="nucleotide sequence ID" value="XM_033608269.1"/>
</dbReference>
<protein>
    <submittedName>
        <fullName evidence="3">Uncharacterized protein</fullName>
    </submittedName>
</protein>
<evidence type="ECO:0000256" key="1">
    <source>
        <dbReference type="SAM" id="MobiDB-lite"/>
    </source>
</evidence>
<dbReference type="GeneID" id="54366069"/>
<gene>
    <name evidence="3" type="ORF">K489DRAFT_424568</name>
</gene>
<accession>A0A6J3M5H7</accession>
<reference evidence="3" key="1">
    <citation type="submission" date="2020-01" db="EMBL/GenBank/DDBJ databases">
        <authorList>
            <consortium name="DOE Joint Genome Institute"/>
            <person name="Haridas S."/>
            <person name="Albert R."/>
            <person name="Binder M."/>
            <person name="Bloem J."/>
            <person name="Labutti K."/>
            <person name="Salamov A."/>
            <person name="Andreopoulos B."/>
            <person name="Baker S.E."/>
            <person name="Barry K."/>
            <person name="Bills G."/>
            <person name="Bluhm B.H."/>
            <person name="Cannon C."/>
            <person name="Castanera R."/>
            <person name="Culley D.E."/>
            <person name="Daum C."/>
            <person name="Ezra D."/>
            <person name="Gonzalez J.B."/>
            <person name="Henrissat B."/>
            <person name="Kuo A."/>
            <person name="Liang C."/>
            <person name="Lipzen A."/>
            <person name="Lutzoni F."/>
            <person name="Magnuson J."/>
            <person name="Mondo S."/>
            <person name="Nolan M."/>
            <person name="Ohm R."/>
            <person name="Pangilinan J."/>
            <person name="Park H.-J."/>
            <person name="Ramirez L."/>
            <person name="Alfaro M."/>
            <person name="Sun H."/>
            <person name="Tritt A."/>
            <person name="Yoshinaga Y."/>
            <person name="Zwiers L.-H."/>
            <person name="Turgeon B.G."/>
            <person name="Goodwin S.B."/>
            <person name="Spatafora J.W."/>
            <person name="Crous P.W."/>
            <person name="Grigoriev I.V."/>
        </authorList>
    </citation>
    <scope>NUCLEOTIDE SEQUENCE</scope>
    <source>
        <strain evidence="3">CBS 342.82</strain>
    </source>
</reference>
<reference evidence="3" key="3">
    <citation type="submission" date="2025-08" db="UniProtKB">
        <authorList>
            <consortium name="RefSeq"/>
        </authorList>
    </citation>
    <scope>IDENTIFICATION</scope>
    <source>
        <strain evidence="3">CBS 342.82</strain>
    </source>
</reference>
<organism evidence="3">
    <name type="scientific">Dissoconium aciculare CBS 342.82</name>
    <dbReference type="NCBI Taxonomy" id="1314786"/>
    <lineage>
        <taxon>Eukaryota</taxon>
        <taxon>Fungi</taxon>
        <taxon>Dikarya</taxon>
        <taxon>Ascomycota</taxon>
        <taxon>Pezizomycotina</taxon>
        <taxon>Dothideomycetes</taxon>
        <taxon>Dothideomycetidae</taxon>
        <taxon>Mycosphaerellales</taxon>
        <taxon>Dissoconiaceae</taxon>
        <taxon>Dissoconium</taxon>
    </lineage>
</organism>
<feature type="region of interest" description="Disordered" evidence="1">
    <location>
        <begin position="1"/>
        <end position="26"/>
    </location>
</feature>
<reference evidence="3" key="2">
    <citation type="submission" date="2020-04" db="EMBL/GenBank/DDBJ databases">
        <authorList>
            <consortium name="NCBI Genome Project"/>
        </authorList>
    </citation>
    <scope>NUCLEOTIDE SEQUENCE</scope>
    <source>
        <strain evidence="3">CBS 342.82</strain>
    </source>
</reference>
<keyword evidence="2" id="KW-1185">Reference proteome</keyword>
<dbReference type="Proteomes" id="UP000504637">
    <property type="component" value="Unplaced"/>
</dbReference>
<evidence type="ECO:0000313" key="2">
    <source>
        <dbReference type="Proteomes" id="UP000504637"/>
    </source>
</evidence>
<dbReference type="AlphaFoldDB" id="A0A6J3M5H7"/>
<evidence type="ECO:0000313" key="3">
    <source>
        <dbReference type="RefSeq" id="XP_033459820.1"/>
    </source>
</evidence>
<sequence>MSRHWQMLGHKGHSSHGRSGMSMQTGPLLEDQIAKITSVAIIPRAVLHRYDGSEQISAEEKLTWADDRATLHG</sequence>
<proteinExistence type="predicted"/>